<evidence type="ECO:0000313" key="9">
    <source>
        <dbReference type="EMBL" id="ACL69138.1"/>
    </source>
</evidence>
<comment type="similarity">
    <text evidence="2">Belongs to the CcmB/CycW/HelB family.</text>
</comment>
<feature type="transmembrane region" description="Helical" evidence="8">
    <location>
        <begin position="23"/>
        <end position="42"/>
    </location>
</feature>
<dbReference type="Pfam" id="PF03379">
    <property type="entry name" value="CcmB"/>
    <property type="match status" value="1"/>
</dbReference>
<feature type="transmembrane region" description="Helical" evidence="8">
    <location>
        <begin position="54"/>
        <end position="75"/>
    </location>
</feature>
<dbReference type="PANTHER" id="PTHR30070:SF1">
    <property type="entry name" value="CYTOCHROME C BIOGENESIS B-RELATED"/>
    <property type="match status" value="1"/>
</dbReference>
<dbReference type="InterPro" id="IPR003544">
    <property type="entry name" value="Cyt_c_biogenesis_CcmB"/>
</dbReference>
<protein>
    <submittedName>
        <fullName evidence="9">Cytochrome c-type biogenesis protein CcmB</fullName>
    </submittedName>
</protein>
<evidence type="ECO:0000256" key="4">
    <source>
        <dbReference type="ARBA" id="ARBA00022692"/>
    </source>
</evidence>
<evidence type="ECO:0000313" key="10">
    <source>
        <dbReference type="Proteomes" id="UP000000719"/>
    </source>
</evidence>
<dbReference type="Proteomes" id="UP000000719">
    <property type="component" value="Chromosome"/>
</dbReference>
<keyword evidence="4 8" id="KW-0812">Transmembrane</keyword>
<proteinExistence type="inferred from homology"/>
<dbReference type="OrthoDB" id="9812809at2"/>
<keyword evidence="5" id="KW-0201">Cytochrome c-type biogenesis</keyword>
<dbReference type="PANTHER" id="PTHR30070">
    <property type="entry name" value="HEME EXPORTER PROTEIN B"/>
    <property type="match status" value="1"/>
</dbReference>
<name>B8D1R1_HALOH</name>
<keyword evidence="6 8" id="KW-1133">Transmembrane helix</keyword>
<dbReference type="RefSeq" id="WP_012635326.1">
    <property type="nucleotide sequence ID" value="NC_011899.1"/>
</dbReference>
<gene>
    <name evidence="9" type="ordered locus">Hore_03780</name>
</gene>
<dbReference type="EMBL" id="CP001098">
    <property type="protein sequence ID" value="ACL69138.1"/>
    <property type="molecule type" value="Genomic_DNA"/>
</dbReference>
<feature type="transmembrane region" description="Helical" evidence="8">
    <location>
        <begin position="165"/>
        <end position="182"/>
    </location>
</feature>
<sequence>MNSYFKNLWILYLKDLKCEFRSIDNMASTIVFGLMVTFIISLSLQNLDMESINIFPSLLWVVVLFTVTLGVNRSFDFEKENKAHEALIMAVGDWSCIFFAKVISNLTLLFVVEAIIIPLYIIFNDIRFDFNYGFFLLTLILGSCGLSLIGTLLNSIILQIRGSKLLLPVLLFPLSIPLFIAVTECTKASLIAGYIPVRWVNFLILFDLIHFLIPLFIFDYIMEN</sequence>
<accession>B8D1R1</accession>
<keyword evidence="7 8" id="KW-0472">Membrane</keyword>
<keyword evidence="3" id="KW-0813">Transport</keyword>
<dbReference type="eggNOG" id="COG2386">
    <property type="taxonomic scope" value="Bacteria"/>
</dbReference>
<evidence type="ECO:0000256" key="6">
    <source>
        <dbReference type="ARBA" id="ARBA00022989"/>
    </source>
</evidence>
<evidence type="ECO:0000256" key="8">
    <source>
        <dbReference type="SAM" id="Phobius"/>
    </source>
</evidence>
<evidence type="ECO:0000256" key="5">
    <source>
        <dbReference type="ARBA" id="ARBA00022748"/>
    </source>
</evidence>
<feature type="transmembrane region" description="Helical" evidence="8">
    <location>
        <begin position="134"/>
        <end position="153"/>
    </location>
</feature>
<dbReference type="GO" id="GO:0017004">
    <property type="term" value="P:cytochrome complex assembly"/>
    <property type="evidence" value="ECO:0007669"/>
    <property type="project" value="UniProtKB-KW"/>
</dbReference>
<organism evidence="9 10">
    <name type="scientific">Halothermothrix orenii (strain H 168 / OCM 544 / DSM 9562)</name>
    <dbReference type="NCBI Taxonomy" id="373903"/>
    <lineage>
        <taxon>Bacteria</taxon>
        <taxon>Bacillati</taxon>
        <taxon>Bacillota</taxon>
        <taxon>Clostridia</taxon>
        <taxon>Halanaerobiales</taxon>
        <taxon>Halothermotrichaceae</taxon>
        <taxon>Halothermothrix</taxon>
    </lineage>
</organism>
<keyword evidence="10" id="KW-1185">Reference proteome</keyword>
<feature type="transmembrane region" description="Helical" evidence="8">
    <location>
        <begin position="96"/>
        <end position="122"/>
    </location>
</feature>
<evidence type="ECO:0000256" key="1">
    <source>
        <dbReference type="ARBA" id="ARBA00004141"/>
    </source>
</evidence>
<dbReference type="GO" id="GO:1903607">
    <property type="term" value="P:cytochrome c biosynthetic process"/>
    <property type="evidence" value="ECO:0007669"/>
    <property type="project" value="TreeGrafter"/>
</dbReference>
<evidence type="ECO:0000256" key="3">
    <source>
        <dbReference type="ARBA" id="ARBA00022448"/>
    </source>
</evidence>
<dbReference type="GO" id="GO:0015232">
    <property type="term" value="F:heme transmembrane transporter activity"/>
    <property type="evidence" value="ECO:0007669"/>
    <property type="project" value="InterPro"/>
</dbReference>
<dbReference type="STRING" id="373903.Hore_03780"/>
<feature type="transmembrane region" description="Helical" evidence="8">
    <location>
        <begin position="202"/>
        <end position="222"/>
    </location>
</feature>
<dbReference type="AlphaFoldDB" id="B8D1R1"/>
<reference evidence="9 10" key="1">
    <citation type="journal article" date="2009" name="PLoS ONE">
        <title>Genome analysis of the anaerobic thermohalophilic bacterium Halothermothrix orenii.</title>
        <authorList>
            <person name="Mavromatis K."/>
            <person name="Ivanova N."/>
            <person name="Anderson I."/>
            <person name="Lykidis A."/>
            <person name="Hooper S.D."/>
            <person name="Sun H."/>
            <person name="Kunin V."/>
            <person name="Lapidus A."/>
            <person name="Hugenholtz P."/>
            <person name="Patel B."/>
            <person name="Kyrpides N.C."/>
        </authorList>
    </citation>
    <scope>NUCLEOTIDE SEQUENCE [LARGE SCALE GENOMIC DNA]</scope>
    <source>
        <strain evidence="10">H 168 / OCM 544 / DSM 9562</strain>
    </source>
</reference>
<dbReference type="HOGENOM" id="CLU_079069_0_0_9"/>
<evidence type="ECO:0000256" key="7">
    <source>
        <dbReference type="ARBA" id="ARBA00023136"/>
    </source>
</evidence>
<evidence type="ECO:0000256" key="2">
    <source>
        <dbReference type="ARBA" id="ARBA00010544"/>
    </source>
</evidence>
<comment type="subcellular location">
    <subcellularLocation>
        <location evidence="1">Membrane</location>
        <topology evidence="1">Multi-pass membrane protein</topology>
    </subcellularLocation>
</comment>
<dbReference type="GO" id="GO:0005886">
    <property type="term" value="C:plasma membrane"/>
    <property type="evidence" value="ECO:0007669"/>
    <property type="project" value="TreeGrafter"/>
</dbReference>
<dbReference type="KEGG" id="hor:Hore_03780"/>